<dbReference type="InterPro" id="IPR036388">
    <property type="entry name" value="WH-like_DNA-bd_sf"/>
</dbReference>
<reference evidence="5" key="1">
    <citation type="journal article" date="2021" name="Genome Biol. Evol.">
        <title>A High-Quality Reference Genome for a Parasitic Bivalve with Doubly Uniparental Inheritance (Bivalvia: Unionida).</title>
        <authorList>
            <person name="Smith C.H."/>
        </authorList>
    </citation>
    <scope>NUCLEOTIDE SEQUENCE</scope>
    <source>
        <strain evidence="5">CHS0354</strain>
    </source>
</reference>
<keyword evidence="1" id="KW-0677">Repeat</keyword>
<keyword evidence="6" id="KW-1185">Reference proteome</keyword>
<dbReference type="InterPro" id="IPR011044">
    <property type="entry name" value="Quino_amine_DH_bsu"/>
</dbReference>
<feature type="region of interest" description="Disordered" evidence="2">
    <location>
        <begin position="413"/>
        <end position="444"/>
    </location>
</feature>
<evidence type="ECO:0000256" key="1">
    <source>
        <dbReference type="ARBA" id="ARBA00022737"/>
    </source>
</evidence>
<reference evidence="5" key="2">
    <citation type="journal article" date="2021" name="Genome Biol. Evol.">
        <title>Developing a high-quality reference genome for a parasitic bivalve with doubly uniparental inheritance (Bivalvia: Unionida).</title>
        <authorList>
            <person name="Smith C.H."/>
        </authorList>
    </citation>
    <scope>NUCLEOTIDE SEQUENCE</scope>
    <source>
        <strain evidence="5">CHS0354</strain>
        <tissue evidence="5">Mantle</tissue>
    </source>
</reference>
<dbReference type="InterPro" id="IPR032171">
    <property type="entry name" value="COR-A"/>
</dbReference>
<dbReference type="InterPro" id="IPR041249">
    <property type="entry name" value="HEPN_DZIP3"/>
</dbReference>
<evidence type="ECO:0000259" key="4">
    <source>
        <dbReference type="Pfam" id="PF18738"/>
    </source>
</evidence>
<protein>
    <submittedName>
        <fullName evidence="5">Uncharacterized protein</fullName>
    </submittedName>
</protein>
<feature type="domain" description="DZIP3-like HEPN" evidence="4">
    <location>
        <begin position="1096"/>
        <end position="1198"/>
    </location>
</feature>
<sequence length="1246" mass="142174">MASAGGKPEEWKLDHIGTLELEHTQPDPKYIGFVVLSADVLMVVDGGKCTVRLYSQHDGRLLAKSDTLQSGPSDVCLMNRRDTQVAVTGFGYIEVLSVNFTSPSPSIRTVRTLDLAKDFDCCYGVRALKSGKKLAVSGRKKDKTGKCWLCWSLVTHEEEHDNTVRNICEYGGYTFSYLDISSDDSTVYISCFAGDYSNNHGVYAFDIMDGTRKFMYRHSDLTSPTGISVDRMGYIYVCNWTNPGNIHQLTEKGKLMSIHREGVPPMPKAMFWDDQQEHLNVTRMFSREVWKLHPVRTGHQVLPPEILNKDESFQKLYIEALANGKEKAYNIRVMIVGNQGVGKTSLVQRLLGEQVKEGQSESTEGIEVHTRCCQIDHATGEWKRQHKTDELHLIDQRIASLVQKYTKIKEDSEANDAENGISSTRLQKSDLRRDETVPSILDGRSDNVHNEMELKQISKEAGHIEASEAVMQISNEEGHLEASEAVDTMGKTKQTGNGSKGADKMHPEELKNIVDRAQNISVPRSMSSDVTLLDFAGQSLFYTTHQVFMSWRTLYLLVIDMSLPLTATVEEGNYRIDLSGRKASNIQEYVTYWLNSVHSHALISEDYRMRRDEKTTGGDQHSESVEATRKHPFVILVGTHSDKIPKELLDQRKESYFNEIRIVLKNSPLMLYLSDEDFAISNLGSDPNINTLKSKIYDVARKQVYWGEEIPARWILLKRALIELKNRGIQVMAYEDVKSLNEKLQVNIKLPEEFDLFLSFEHDSGNIIFFNTERLRKNVVLDPEWLINGVRTWITSDRGIRRHPELTDQWFAFKHTGRLTLTLLEKLWSAHSEIHRYKQHLLDVMEELSIIAKPLQMEGEDYYWVPCMVSTSAPENVTKLQQNKDTTRTSTLCFRSKNNFIHVGVFHRLLATCLSKWAPAKEGNTYLVFRGLCVFKIDEQHQLFISLNDFVIHATVIRFTRRGRIPELSRCMAIRDELYTALSEISDCLCPGSELEICIKCKESSPLTNEGLHSVSTLRLNDELGCSTHTDAHCVESMDLLRFWEEDTTQMPANVLPQHLTLPSERFTRICSLVLDVGSKVLRELLTCCTTPANCKLDQYMRASRAQILQLQRKRVLTQVQVDIIFPPGGQTDINEYDISLASALLNNIYTFGQQEKQLIIDLRTQRNELAHTRSTKMSEKDFQIKWKKVETILKDLCRLCNDPKVDSKVQKEILDIQKSGSCAIISKLTKVREELKKISQLLEEI</sequence>
<dbReference type="EMBL" id="JAEAOA010001987">
    <property type="protein sequence ID" value="KAK3592281.1"/>
    <property type="molecule type" value="Genomic_DNA"/>
</dbReference>
<dbReference type="PANTHER" id="PTHR12449">
    <property type="entry name" value="DEATH DOMAIN-CONTAINING PROTEIN"/>
    <property type="match status" value="1"/>
</dbReference>
<dbReference type="Pfam" id="PF16095">
    <property type="entry name" value="COR-A"/>
    <property type="match status" value="1"/>
</dbReference>
<dbReference type="Gene3D" id="2.120.10.30">
    <property type="entry name" value="TolB, C-terminal domain"/>
    <property type="match status" value="1"/>
</dbReference>
<dbReference type="Proteomes" id="UP001195483">
    <property type="component" value="Unassembled WGS sequence"/>
</dbReference>
<name>A0AAE0SHU1_9BIVA</name>
<organism evidence="5 6">
    <name type="scientific">Potamilus streckersoni</name>
    <dbReference type="NCBI Taxonomy" id="2493646"/>
    <lineage>
        <taxon>Eukaryota</taxon>
        <taxon>Metazoa</taxon>
        <taxon>Spiralia</taxon>
        <taxon>Lophotrochozoa</taxon>
        <taxon>Mollusca</taxon>
        <taxon>Bivalvia</taxon>
        <taxon>Autobranchia</taxon>
        <taxon>Heteroconchia</taxon>
        <taxon>Palaeoheterodonta</taxon>
        <taxon>Unionida</taxon>
        <taxon>Unionoidea</taxon>
        <taxon>Unionidae</taxon>
        <taxon>Ambleminae</taxon>
        <taxon>Lampsilini</taxon>
        <taxon>Potamilus</taxon>
    </lineage>
</organism>
<dbReference type="PANTHER" id="PTHR12449:SF18">
    <property type="entry name" value="DEATH DOMAIN-CONTAINING PROTEIN"/>
    <property type="match status" value="1"/>
</dbReference>
<accession>A0AAE0SHU1</accession>
<evidence type="ECO:0000256" key="2">
    <source>
        <dbReference type="SAM" id="MobiDB-lite"/>
    </source>
</evidence>
<dbReference type="Pfam" id="PF08477">
    <property type="entry name" value="Roc"/>
    <property type="match status" value="1"/>
</dbReference>
<evidence type="ECO:0000313" key="5">
    <source>
        <dbReference type="EMBL" id="KAK3592281.1"/>
    </source>
</evidence>
<dbReference type="InterPro" id="IPR011042">
    <property type="entry name" value="6-blade_b-propeller_TolB-like"/>
</dbReference>
<gene>
    <name evidence="5" type="ORF">CHS0354_034049</name>
</gene>
<dbReference type="Gene3D" id="1.10.10.10">
    <property type="entry name" value="Winged helix-like DNA-binding domain superfamily/Winged helix DNA-binding domain"/>
    <property type="match status" value="1"/>
</dbReference>
<comment type="caution">
    <text evidence="5">The sequence shown here is derived from an EMBL/GenBank/DDBJ whole genome shotgun (WGS) entry which is preliminary data.</text>
</comment>
<dbReference type="InterPro" id="IPR027417">
    <property type="entry name" value="P-loop_NTPase"/>
</dbReference>
<evidence type="ECO:0000313" key="6">
    <source>
        <dbReference type="Proteomes" id="UP001195483"/>
    </source>
</evidence>
<dbReference type="AlphaFoldDB" id="A0AAE0SHU1"/>
<dbReference type="Gene3D" id="3.40.50.300">
    <property type="entry name" value="P-loop containing nucleotide triphosphate hydrolases"/>
    <property type="match status" value="2"/>
</dbReference>
<dbReference type="SUPFAM" id="SSF52540">
    <property type="entry name" value="P-loop containing nucleoside triphosphate hydrolases"/>
    <property type="match status" value="1"/>
</dbReference>
<dbReference type="InterPro" id="IPR039788">
    <property type="entry name" value="NOL4/NOL4L"/>
</dbReference>
<proteinExistence type="predicted"/>
<dbReference type="SUPFAM" id="SSF50969">
    <property type="entry name" value="YVTN repeat-like/Quinoprotein amine dehydrogenase"/>
    <property type="match status" value="1"/>
</dbReference>
<feature type="compositionally biased region" description="Basic and acidic residues" evidence="2">
    <location>
        <begin position="427"/>
        <end position="436"/>
    </location>
</feature>
<dbReference type="Pfam" id="PF18738">
    <property type="entry name" value="HEPN_DZIP3"/>
    <property type="match status" value="1"/>
</dbReference>
<reference evidence="5" key="3">
    <citation type="submission" date="2023-05" db="EMBL/GenBank/DDBJ databases">
        <authorList>
            <person name="Smith C.H."/>
        </authorList>
    </citation>
    <scope>NUCLEOTIDE SEQUENCE</scope>
    <source>
        <strain evidence="5">CHS0354</strain>
        <tissue evidence="5">Mantle</tissue>
    </source>
</reference>
<feature type="domain" description="COR" evidence="3">
    <location>
        <begin position="711"/>
        <end position="867"/>
    </location>
</feature>
<evidence type="ECO:0000259" key="3">
    <source>
        <dbReference type="Pfam" id="PF16095"/>
    </source>
</evidence>